<gene>
    <name evidence="2" type="ORF">GCM10009550_76440</name>
</gene>
<dbReference type="PANTHER" id="PTHR46889:SF4">
    <property type="entry name" value="TRANSPOSASE INSO FOR INSERTION SEQUENCE ELEMENT IS911B-RELATED"/>
    <property type="match status" value="1"/>
</dbReference>
<dbReference type="EMBL" id="BAAAHH010000066">
    <property type="protein sequence ID" value="GAA0969582.1"/>
    <property type="molecule type" value="Genomic_DNA"/>
</dbReference>
<dbReference type="RefSeq" id="WP_425544204.1">
    <property type="nucleotide sequence ID" value="NZ_BAAAHH010000066.1"/>
</dbReference>
<keyword evidence="3" id="KW-1185">Reference proteome</keyword>
<proteinExistence type="predicted"/>
<name>A0ABN1S0V1_9ACTN</name>
<reference evidence="2 3" key="1">
    <citation type="journal article" date="2019" name="Int. J. Syst. Evol. Microbiol.">
        <title>The Global Catalogue of Microorganisms (GCM) 10K type strain sequencing project: providing services to taxonomists for standard genome sequencing and annotation.</title>
        <authorList>
            <consortium name="The Broad Institute Genomics Platform"/>
            <consortium name="The Broad Institute Genome Sequencing Center for Infectious Disease"/>
            <person name="Wu L."/>
            <person name="Ma J."/>
        </authorList>
    </citation>
    <scope>NUCLEOTIDE SEQUENCE [LARGE SCALE GENOMIC DNA]</scope>
    <source>
        <strain evidence="2 3">JCM 10696</strain>
    </source>
</reference>
<dbReference type="Pfam" id="PF13276">
    <property type="entry name" value="HTH_21"/>
    <property type="match status" value="1"/>
</dbReference>
<protein>
    <recommendedName>
        <fullName evidence="1">HTH-like domain-containing protein</fullName>
    </recommendedName>
</protein>
<evidence type="ECO:0000313" key="2">
    <source>
        <dbReference type="EMBL" id="GAA0969582.1"/>
    </source>
</evidence>
<dbReference type="PANTHER" id="PTHR46889">
    <property type="entry name" value="TRANSPOSASE INSF FOR INSERTION SEQUENCE IS3B-RELATED"/>
    <property type="match status" value="1"/>
</dbReference>
<accession>A0ABN1S0V1</accession>
<comment type="caution">
    <text evidence="2">The sequence shown here is derived from an EMBL/GenBank/DDBJ whole genome shotgun (WGS) entry which is preliminary data.</text>
</comment>
<sequence>MVDHLRGGFGVEPVCKVLDLCPSTYYGRKRRPPSARARKDAFLIEQIRDVHETNYGVYGARRVHKQLQRQGARVAQRTVERLMREQGLEGVRRGPSGVPSSLTRVRRGRRTWSTGTSPLGGPISCGWPTSPTCAPGRAGCMWRSCWTPGGFNRSSQHPDYWGVAWGDQRGG</sequence>
<dbReference type="InterPro" id="IPR050900">
    <property type="entry name" value="Transposase_IS3/IS150/IS904"/>
</dbReference>
<evidence type="ECO:0000313" key="3">
    <source>
        <dbReference type="Proteomes" id="UP001500665"/>
    </source>
</evidence>
<evidence type="ECO:0000259" key="1">
    <source>
        <dbReference type="Pfam" id="PF13276"/>
    </source>
</evidence>
<feature type="domain" description="HTH-like" evidence="1">
    <location>
        <begin position="39"/>
        <end position="94"/>
    </location>
</feature>
<dbReference type="Proteomes" id="UP001500665">
    <property type="component" value="Unassembled WGS sequence"/>
</dbReference>
<organism evidence="2 3">
    <name type="scientific">Actinocorallia libanotica</name>
    <dbReference type="NCBI Taxonomy" id="46162"/>
    <lineage>
        <taxon>Bacteria</taxon>
        <taxon>Bacillati</taxon>
        <taxon>Actinomycetota</taxon>
        <taxon>Actinomycetes</taxon>
        <taxon>Streptosporangiales</taxon>
        <taxon>Thermomonosporaceae</taxon>
        <taxon>Actinocorallia</taxon>
    </lineage>
</organism>
<dbReference type="InterPro" id="IPR025948">
    <property type="entry name" value="HTH-like_dom"/>
</dbReference>